<dbReference type="VEuPathDB" id="VectorBase:GMOY006584"/>
<dbReference type="GO" id="GO:0015074">
    <property type="term" value="P:DNA integration"/>
    <property type="evidence" value="ECO:0007669"/>
    <property type="project" value="InterPro"/>
</dbReference>
<dbReference type="PhylomeDB" id="A0A1B0FRH8"/>
<evidence type="ECO:0000313" key="4">
    <source>
        <dbReference type="Proteomes" id="UP000092444"/>
    </source>
</evidence>
<reference evidence="3" key="1">
    <citation type="submission" date="2020-05" db="UniProtKB">
        <authorList>
            <consortium name="EnsemblMetazoa"/>
        </authorList>
    </citation>
    <scope>IDENTIFICATION</scope>
    <source>
        <strain evidence="3">Yale</strain>
    </source>
</reference>
<dbReference type="Proteomes" id="UP000092444">
    <property type="component" value="Unassembled WGS sequence"/>
</dbReference>
<dbReference type="PROSITE" id="PS50994">
    <property type="entry name" value="INTEGRASE"/>
    <property type="match status" value="1"/>
</dbReference>
<dbReference type="InterPro" id="IPR050951">
    <property type="entry name" value="Retrovirus_Pol_polyprotein"/>
</dbReference>
<dbReference type="InterPro" id="IPR012337">
    <property type="entry name" value="RNaseH-like_sf"/>
</dbReference>
<dbReference type="Gene3D" id="3.30.420.10">
    <property type="entry name" value="Ribonuclease H-like superfamily/Ribonuclease H"/>
    <property type="match status" value="1"/>
</dbReference>
<sequence>MGTTIQSCVNWLITQAKSDKEHGFLNPIGKAGNPLLTYHVDHVGSMEQISKYYDYILVIVDAFSKLVWLYPTFSYGSAETIHKLTRQSIAFVSERKRVFTSSTFKEYCKEQSKAHPFISPSIRSGNGQDERHQHNSHNLAQ</sequence>
<feature type="region of interest" description="Disordered" evidence="1">
    <location>
        <begin position="115"/>
        <end position="141"/>
    </location>
</feature>
<dbReference type="InterPro" id="IPR001584">
    <property type="entry name" value="Integrase_cat-core"/>
</dbReference>
<dbReference type="EMBL" id="CCAG010022887">
    <property type="status" value="NOT_ANNOTATED_CDS"/>
    <property type="molecule type" value="Genomic_DNA"/>
</dbReference>
<accession>A0A1B0FRH8</accession>
<evidence type="ECO:0000259" key="2">
    <source>
        <dbReference type="PROSITE" id="PS50994"/>
    </source>
</evidence>
<dbReference type="PANTHER" id="PTHR37984:SF5">
    <property type="entry name" value="PROTEIN NYNRIN-LIKE"/>
    <property type="match status" value="1"/>
</dbReference>
<dbReference type="PANTHER" id="PTHR37984">
    <property type="entry name" value="PROTEIN CBG26694"/>
    <property type="match status" value="1"/>
</dbReference>
<dbReference type="EnsemblMetazoa" id="GMOY006584-RA">
    <property type="protein sequence ID" value="GMOY006584-PA"/>
    <property type="gene ID" value="GMOY006584"/>
</dbReference>
<evidence type="ECO:0000256" key="1">
    <source>
        <dbReference type="SAM" id="MobiDB-lite"/>
    </source>
</evidence>
<dbReference type="InterPro" id="IPR036397">
    <property type="entry name" value="RNaseH_sf"/>
</dbReference>
<name>A0A1B0FRH8_GLOMM</name>
<protein>
    <recommendedName>
        <fullName evidence="2">Integrase catalytic domain-containing protein</fullName>
    </recommendedName>
</protein>
<keyword evidence="4" id="KW-1185">Reference proteome</keyword>
<proteinExistence type="predicted"/>
<evidence type="ECO:0000313" key="3">
    <source>
        <dbReference type="EnsemblMetazoa" id="GMOY006584-PA"/>
    </source>
</evidence>
<organism evidence="3 4">
    <name type="scientific">Glossina morsitans morsitans</name>
    <name type="common">Savannah tsetse fly</name>
    <dbReference type="NCBI Taxonomy" id="37546"/>
    <lineage>
        <taxon>Eukaryota</taxon>
        <taxon>Metazoa</taxon>
        <taxon>Ecdysozoa</taxon>
        <taxon>Arthropoda</taxon>
        <taxon>Hexapoda</taxon>
        <taxon>Insecta</taxon>
        <taxon>Pterygota</taxon>
        <taxon>Neoptera</taxon>
        <taxon>Endopterygota</taxon>
        <taxon>Diptera</taxon>
        <taxon>Brachycera</taxon>
        <taxon>Muscomorpha</taxon>
        <taxon>Hippoboscoidea</taxon>
        <taxon>Glossinidae</taxon>
        <taxon>Glossina</taxon>
    </lineage>
</organism>
<dbReference type="AlphaFoldDB" id="A0A1B0FRH8"/>
<dbReference type="GO" id="GO:0003676">
    <property type="term" value="F:nucleic acid binding"/>
    <property type="evidence" value="ECO:0007669"/>
    <property type="project" value="InterPro"/>
</dbReference>
<feature type="domain" description="Integrase catalytic" evidence="2">
    <location>
        <begin position="30"/>
        <end position="141"/>
    </location>
</feature>
<dbReference type="SUPFAM" id="SSF53098">
    <property type="entry name" value="Ribonuclease H-like"/>
    <property type="match status" value="1"/>
</dbReference>
<dbReference type="STRING" id="37546.A0A1B0FRH8"/>